<organism evidence="11 12">
    <name type="scientific">Dendrobium chrysotoxum</name>
    <name type="common">Orchid</name>
    <dbReference type="NCBI Taxonomy" id="161865"/>
    <lineage>
        <taxon>Eukaryota</taxon>
        <taxon>Viridiplantae</taxon>
        <taxon>Streptophyta</taxon>
        <taxon>Embryophyta</taxon>
        <taxon>Tracheophyta</taxon>
        <taxon>Spermatophyta</taxon>
        <taxon>Magnoliopsida</taxon>
        <taxon>Liliopsida</taxon>
        <taxon>Asparagales</taxon>
        <taxon>Orchidaceae</taxon>
        <taxon>Epidendroideae</taxon>
        <taxon>Malaxideae</taxon>
        <taxon>Dendrobiinae</taxon>
        <taxon>Dendrobium</taxon>
    </lineage>
</organism>
<dbReference type="Pfam" id="PF25019">
    <property type="entry name" value="LRR_R13L1-DRL21"/>
    <property type="match status" value="1"/>
</dbReference>
<evidence type="ECO:0000256" key="6">
    <source>
        <dbReference type="ARBA" id="ARBA00022840"/>
    </source>
</evidence>
<dbReference type="Gene3D" id="3.40.50.300">
    <property type="entry name" value="P-loop containing nucleotide triphosphate hydrolases"/>
    <property type="match status" value="1"/>
</dbReference>
<dbReference type="FunFam" id="3.40.50.300:FF:001091">
    <property type="entry name" value="Probable disease resistance protein At1g61300"/>
    <property type="match status" value="1"/>
</dbReference>
<keyword evidence="6" id="KW-0067">ATP-binding</keyword>
<dbReference type="GO" id="GO:0006952">
    <property type="term" value="P:defense response"/>
    <property type="evidence" value="ECO:0007669"/>
    <property type="project" value="UniProtKB-KW"/>
</dbReference>
<protein>
    <submittedName>
        <fullName evidence="11">Uncharacterized protein</fullName>
    </submittedName>
</protein>
<dbReference type="PRINTS" id="PR00364">
    <property type="entry name" value="DISEASERSIST"/>
</dbReference>
<evidence type="ECO:0000259" key="8">
    <source>
        <dbReference type="Pfam" id="PF18052"/>
    </source>
</evidence>
<evidence type="ECO:0000313" key="11">
    <source>
        <dbReference type="EMBL" id="KAH0452553.1"/>
    </source>
</evidence>
<dbReference type="InterPro" id="IPR041118">
    <property type="entry name" value="Rx_N"/>
</dbReference>
<proteinExistence type="inferred from homology"/>
<evidence type="ECO:0000256" key="3">
    <source>
        <dbReference type="ARBA" id="ARBA00022737"/>
    </source>
</evidence>
<dbReference type="PANTHER" id="PTHR36766:SF70">
    <property type="entry name" value="DISEASE RESISTANCE PROTEIN RGA4"/>
    <property type="match status" value="1"/>
</dbReference>
<keyword evidence="5" id="KW-0611">Plant defense</keyword>
<dbReference type="CDD" id="cd14798">
    <property type="entry name" value="RX-CC_like"/>
    <property type="match status" value="1"/>
</dbReference>
<dbReference type="SUPFAM" id="SSF52047">
    <property type="entry name" value="RNI-like"/>
    <property type="match status" value="1"/>
</dbReference>
<dbReference type="EMBL" id="JAGFBR010000017">
    <property type="protein sequence ID" value="KAH0452553.1"/>
    <property type="molecule type" value="Genomic_DNA"/>
</dbReference>
<evidence type="ECO:0000313" key="12">
    <source>
        <dbReference type="Proteomes" id="UP000775213"/>
    </source>
</evidence>
<comment type="caution">
    <text evidence="11">The sequence shown here is derived from an EMBL/GenBank/DDBJ whole genome shotgun (WGS) entry which is preliminary data.</text>
</comment>
<dbReference type="InterPro" id="IPR058922">
    <property type="entry name" value="WHD_DRP"/>
</dbReference>
<evidence type="ECO:0000259" key="10">
    <source>
        <dbReference type="Pfam" id="PF25019"/>
    </source>
</evidence>
<dbReference type="PANTHER" id="PTHR36766">
    <property type="entry name" value="PLANT BROAD-SPECTRUM MILDEW RESISTANCE PROTEIN RPW8"/>
    <property type="match status" value="1"/>
</dbReference>
<dbReference type="Gene3D" id="1.20.5.4130">
    <property type="match status" value="1"/>
</dbReference>
<sequence>MQNKYLYLLLQIENQGSSSLALPEWSSFSYRFFLFRSTMADTVQSAFLEAIFQSLLPATIKLLLDELCLPDEVKKELESLTTDVSMLQAYLRDAAQKQQTYEVVRLWLSKLQDVAYDANDLLDECELDGQRQKVIRLARLRNSLSVINPKRSMFLHDISSRVTNMKMKMEDIKKQRHDYGLQPEQERLHINSNQSSSLEPLLILGRDDDKRRIIDLLLRPNVAGESSTSVLCIVGMGGLGKTALAQHVYNDDHVKQSFTLRSWVHVSQDFKEEKLTKDILESIDSPSQTSASLNNLQIDLLNKLRGRKYLIVLDEVWIEDWRKWYQFKIPLLQGAVGSKILVTTRNREVAKAMGASTIYTLQPIGEQDCWSLFCYYMAQQNPCIDVDDLGGFSGEIAQKCDGLPSAAADWAFRLCQEPDRSRWSSILNTENLLNSGSSRADLSYQLLPPRQKQCFAFCSLFPDGFEFDKEELINLWMAQNFIQCSDDQRIEDIGSEYFDFLERRSLFQYSRFDRKRNRPKYIIHSSIHNFARYVSKGECINAKPGQGIGKTRHLSLTCQEAGTDLTREFISDQLRGVYTLVVIGDSLAMLPNDFIRKLKNLRALDLSNTILQKLPNSIKYLKHLRCLQLRGTKIRRLPNAIGELYFLQTLGLGNCHLLEKLPKGIKYLQKLRHIDLHWDDDSMLMMAQEDVSWSLMGRHSLKFMPPEIGLLIELQTLSRFVVGEKSGCGLEELENLNELHGELLISNLHLVKRSAEATRAKLKAKKHLQCLELHWDAIGKETLNLSETFQRRDNVEHILCELQPHNGLRGLRIVGYMGTSFPTWLGSSYLCNMTSLTLVNCGQRFSFPPLGNLPLLTELHIQGMDAVWCVNCEFCVRGNAVPFRALKKLHFESMPILMHWCGDKGCALHALRELVIRNCSMLEKITHDMPSLEKLVIEETPKLVLLPYLQHLHSLEVTRCGDLFWKLSSSLTSLRSLSLRGLSTKYLPAEFQYGSLQRLEINSCNELECFPDNWLPTSLVYFGVKNCPMLRFLPTDINKLKVLEEMEVQSCPQLSSLPEHVGCLKSLVRLDISSCKSLLSLPSSLPNTLHILRISKCPKLEERCKLGGEDWLKIRDIFSLWIDENMVISPHPQAMT</sequence>
<dbReference type="Pfam" id="PF00931">
    <property type="entry name" value="NB-ARC"/>
    <property type="match status" value="1"/>
</dbReference>
<dbReference type="GO" id="GO:0043531">
    <property type="term" value="F:ADP binding"/>
    <property type="evidence" value="ECO:0007669"/>
    <property type="project" value="InterPro"/>
</dbReference>
<evidence type="ECO:0000256" key="1">
    <source>
        <dbReference type="ARBA" id="ARBA00008894"/>
    </source>
</evidence>
<accession>A0AAV7GB23</accession>
<dbReference type="SUPFAM" id="SSF52058">
    <property type="entry name" value="L domain-like"/>
    <property type="match status" value="1"/>
</dbReference>
<dbReference type="Pfam" id="PF18052">
    <property type="entry name" value="Rx_N"/>
    <property type="match status" value="1"/>
</dbReference>
<reference evidence="11 12" key="1">
    <citation type="journal article" date="2021" name="Hortic Res">
        <title>Chromosome-scale assembly of the Dendrobium chrysotoxum genome enhances the understanding of orchid evolution.</title>
        <authorList>
            <person name="Zhang Y."/>
            <person name="Zhang G.Q."/>
            <person name="Zhang D."/>
            <person name="Liu X.D."/>
            <person name="Xu X.Y."/>
            <person name="Sun W.H."/>
            <person name="Yu X."/>
            <person name="Zhu X."/>
            <person name="Wang Z.W."/>
            <person name="Zhao X."/>
            <person name="Zhong W.Y."/>
            <person name="Chen H."/>
            <person name="Yin W.L."/>
            <person name="Huang T."/>
            <person name="Niu S.C."/>
            <person name="Liu Z.J."/>
        </authorList>
    </citation>
    <scope>NUCLEOTIDE SEQUENCE [LARGE SCALE GENOMIC DNA]</scope>
    <source>
        <strain evidence="11">Lindl</strain>
    </source>
</reference>
<comment type="similarity">
    <text evidence="1">Belongs to the disease resistance NB-LRR family.</text>
</comment>
<dbReference type="GO" id="GO:0051707">
    <property type="term" value="P:response to other organism"/>
    <property type="evidence" value="ECO:0007669"/>
    <property type="project" value="UniProtKB-ARBA"/>
</dbReference>
<dbReference type="SUPFAM" id="SSF52540">
    <property type="entry name" value="P-loop containing nucleoside triphosphate hydrolases"/>
    <property type="match status" value="1"/>
</dbReference>
<dbReference type="Gene3D" id="3.80.10.10">
    <property type="entry name" value="Ribonuclease Inhibitor"/>
    <property type="match status" value="2"/>
</dbReference>
<keyword evidence="2" id="KW-0433">Leucine-rich repeat</keyword>
<dbReference type="Proteomes" id="UP000775213">
    <property type="component" value="Unassembled WGS sequence"/>
</dbReference>
<evidence type="ECO:0000259" key="7">
    <source>
        <dbReference type="Pfam" id="PF00931"/>
    </source>
</evidence>
<feature type="domain" description="R13L1/DRL21-like LRR repeat region" evidence="10">
    <location>
        <begin position="730"/>
        <end position="864"/>
    </location>
</feature>
<keyword evidence="4" id="KW-0547">Nucleotide-binding</keyword>
<evidence type="ECO:0000256" key="4">
    <source>
        <dbReference type="ARBA" id="ARBA00022741"/>
    </source>
</evidence>
<dbReference type="InterPro" id="IPR002182">
    <property type="entry name" value="NB-ARC"/>
</dbReference>
<keyword evidence="12" id="KW-1185">Reference proteome</keyword>
<evidence type="ECO:0000256" key="5">
    <source>
        <dbReference type="ARBA" id="ARBA00022821"/>
    </source>
</evidence>
<dbReference type="InterPro" id="IPR056789">
    <property type="entry name" value="LRR_R13L1-DRL21"/>
</dbReference>
<dbReference type="Gene3D" id="1.10.10.10">
    <property type="entry name" value="Winged helix-like DNA-binding domain superfamily/Winged helix DNA-binding domain"/>
    <property type="match status" value="1"/>
</dbReference>
<dbReference type="InterPro" id="IPR038005">
    <property type="entry name" value="RX-like_CC"/>
</dbReference>
<dbReference type="Pfam" id="PF23559">
    <property type="entry name" value="WHD_DRP"/>
    <property type="match status" value="1"/>
</dbReference>
<dbReference type="InterPro" id="IPR027417">
    <property type="entry name" value="P-loop_NTPase"/>
</dbReference>
<keyword evidence="3" id="KW-0677">Repeat</keyword>
<dbReference type="AlphaFoldDB" id="A0AAV7GB23"/>
<feature type="domain" description="Disease resistance protein winged helix" evidence="9">
    <location>
        <begin position="460"/>
        <end position="531"/>
    </location>
</feature>
<dbReference type="InterPro" id="IPR036388">
    <property type="entry name" value="WH-like_DNA-bd_sf"/>
</dbReference>
<gene>
    <name evidence="11" type="ORF">IEQ34_019852</name>
</gene>
<evidence type="ECO:0000259" key="9">
    <source>
        <dbReference type="Pfam" id="PF23559"/>
    </source>
</evidence>
<dbReference type="GO" id="GO:0005524">
    <property type="term" value="F:ATP binding"/>
    <property type="evidence" value="ECO:0007669"/>
    <property type="project" value="UniProtKB-KW"/>
</dbReference>
<feature type="domain" description="NB-ARC" evidence="7">
    <location>
        <begin position="207"/>
        <end position="380"/>
    </location>
</feature>
<name>A0AAV7GB23_DENCH</name>
<feature type="domain" description="Disease resistance N-terminal" evidence="8">
    <location>
        <begin position="53"/>
        <end position="139"/>
    </location>
</feature>
<evidence type="ECO:0000256" key="2">
    <source>
        <dbReference type="ARBA" id="ARBA00022614"/>
    </source>
</evidence>
<dbReference type="InterPro" id="IPR032675">
    <property type="entry name" value="LRR_dom_sf"/>
</dbReference>